<gene>
    <name evidence="1" type="ORF">MW7_001935</name>
</gene>
<sequence length="158" mass="16945">MTTLTSSLTASRPRKKSKLLTVFLAFVAGALGAHRFYLKGLLDIGAWLHLLSTVLGIMGATVLYATDFNSAFGWITALAGATSLVSGFLAALVFGLRPDEKWDAQYNPDGEPTRSGWPVVILLILSLMIGTGILMAVLAFSFQSFFESQVEAARALSQ</sequence>
<reference evidence="1" key="1">
    <citation type="submission" date="2019-05" db="EMBL/GenBank/DDBJ databases">
        <title>Revised genome assembly of Burkholderiaceae (previously Ralstonia) sp. PBA.</title>
        <authorList>
            <person name="Gan H.M."/>
        </authorList>
    </citation>
    <scope>NUCLEOTIDE SEQUENCE</scope>
    <source>
        <strain evidence="1">PBA</strain>
    </source>
</reference>
<dbReference type="Proteomes" id="UP000004277">
    <property type="component" value="Unassembled WGS sequence"/>
</dbReference>
<accession>A0ACD3SUS7</accession>
<organism evidence="1 2">
    <name type="scientific">Imbroritus primus</name>
    <dbReference type="NCBI Taxonomy" id="3058603"/>
    <lineage>
        <taxon>Bacteria</taxon>
        <taxon>Pseudomonadati</taxon>
        <taxon>Pseudomonadota</taxon>
        <taxon>Betaproteobacteria</taxon>
        <taxon>Burkholderiales</taxon>
        <taxon>Burkholderiaceae</taxon>
        <taxon>Imbroritus</taxon>
    </lineage>
</organism>
<protein>
    <submittedName>
        <fullName evidence="1">TM2 domain-containing protein</fullName>
    </submittedName>
</protein>
<evidence type="ECO:0000313" key="1">
    <source>
        <dbReference type="EMBL" id="TMS59643.1"/>
    </source>
</evidence>
<keyword evidence="2" id="KW-1185">Reference proteome</keyword>
<comment type="caution">
    <text evidence="1">The sequence shown here is derived from an EMBL/GenBank/DDBJ whole genome shotgun (WGS) entry which is preliminary data.</text>
</comment>
<name>A0ACD3SUS7_9BURK</name>
<proteinExistence type="predicted"/>
<dbReference type="EMBL" id="AKCV02000006">
    <property type="protein sequence ID" value="TMS59643.1"/>
    <property type="molecule type" value="Genomic_DNA"/>
</dbReference>
<evidence type="ECO:0000313" key="2">
    <source>
        <dbReference type="Proteomes" id="UP000004277"/>
    </source>
</evidence>